<reference evidence="3" key="1">
    <citation type="journal article" date="2019" name="Int. J. Syst. Evol. Microbiol.">
        <title>The Global Catalogue of Microorganisms (GCM) 10K type strain sequencing project: providing services to taxonomists for standard genome sequencing and annotation.</title>
        <authorList>
            <consortium name="The Broad Institute Genomics Platform"/>
            <consortium name="The Broad Institute Genome Sequencing Center for Infectious Disease"/>
            <person name="Wu L."/>
            <person name="Ma J."/>
        </authorList>
    </citation>
    <scope>NUCLEOTIDE SEQUENCE [LARGE SCALE GENOMIC DNA]</scope>
    <source>
        <strain evidence="3">KCTC 22814</strain>
    </source>
</reference>
<proteinExistence type="predicted"/>
<dbReference type="Pfam" id="PF07843">
    <property type="entry name" value="DUF1634"/>
    <property type="match status" value="1"/>
</dbReference>
<evidence type="ECO:0000313" key="3">
    <source>
        <dbReference type="Proteomes" id="UP001597525"/>
    </source>
</evidence>
<dbReference type="EMBL" id="JBHUPB010000008">
    <property type="protein sequence ID" value="MFD2968296.1"/>
    <property type="molecule type" value="Genomic_DNA"/>
</dbReference>
<comment type="caution">
    <text evidence="2">The sequence shown here is derived from an EMBL/GenBank/DDBJ whole genome shotgun (WGS) entry which is preliminary data.</text>
</comment>
<gene>
    <name evidence="2" type="ORF">ACFS7Y_12930</name>
</gene>
<feature type="transmembrane region" description="Helical" evidence="1">
    <location>
        <begin position="110"/>
        <end position="131"/>
    </location>
</feature>
<keyword evidence="1" id="KW-1133">Transmembrane helix</keyword>
<accession>A0ABW6BJA2</accession>
<evidence type="ECO:0000313" key="2">
    <source>
        <dbReference type="EMBL" id="MFD2968296.1"/>
    </source>
</evidence>
<evidence type="ECO:0000256" key="1">
    <source>
        <dbReference type="SAM" id="Phobius"/>
    </source>
</evidence>
<feature type="transmembrane region" description="Helical" evidence="1">
    <location>
        <begin position="21"/>
        <end position="42"/>
    </location>
</feature>
<keyword evidence="3" id="KW-1185">Reference proteome</keyword>
<dbReference type="InterPro" id="IPR012861">
    <property type="entry name" value="DUF1634"/>
</dbReference>
<keyword evidence="1" id="KW-0472">Membrane</keyword>
<dbReference type="Proteomes" id="UP001597525">
    <property type="component" value="Unassembled WGS sequence"/>
</dbReference>
<dbReference type="RefSeq" id="WP_320185717.1">
    <property type="nucleotide sequence ID" value="NZ_CP138332.1"/>
</dbReference>
<sequence>MATKKISQMSDRDVDLLVAHFLRYGVLLASAIALVGGAIYLYQHGMEFIPDYSVFHGEHEGYTTYKGIAEGAFAGSAKEIIQLGVLALIATPVLRVFCSLIAFALERDRMYVIITFIVLSIMLSSIFGGLAG</sequence>
<organism evidence="2 3">
    <name type="scientific">Sphingobacterium bambusae</name>
    <dbReference type="NCBI Taxonomy" id="662858"/>
    <lineage>
        <taxon>Bacteria</taxon>
        <taxon>Pseudomonadati</taxon>
        <taxon>Bacteroidota</taxon>
        <taxon>Sphingobacteriia</taxon>
        <taxon>Sphingobacteriales</taxon>
        <taxon>Sphingobacteriaceae</taxon>
        <taxon>Sphingobacterium</taxon>
    </lineage>
</organism>
<feature type="transmembrane region" description="Helical" evidence="1">
    <location>
        <begin position="80"/>
        <end position="103"/>
    </location>
</feature>
<keyword evidence="1" id="KW-0812">Transmembrane</keyword>
<name>A0ABW6BJA2_9SPHI</name>
<protein>
    <submittedName>
        <fullName evidence="2">DUF1634 domain-containing protein</fullName>
    </submittedName>
</protein>